<name>A0ABQ2Z107_9ACTN</name>
<feature type="domain" description="AB hydrolase-1" evidence="3">
    <location>
        <begin position="27"/>
        <end position="240"/>
    </location>
</feature>
<reference evidence="5" key="1">
    <citation type="journal article" date="2019" name="Int. J. Syst. Evol. Microbiol.">
        <title>The Global Catalogue of Microorganisms (GCM) 10K type strain sequencing project: providing services to taxonomists for standard genome sequencing and annotation.</title>
        <authorList>
            <consortium name="The Broad Institute Genomics Platform"/>
            <consortium name="The Broad Institute Genome Sequencing Center for Infectious Disease"/>
            <person name="Wu L."/>
            <person name="Ma J."/>
        </authorList>
    </citation>
    <scope>NUCLEOTIDE SEQUENCE [LARGE SCALE GENOMIC DNA]</scope>
    <source>
        <strain evidence="5">JCM 4586</strain>
    </source>
</reference>
<dbReference type="InterPro" id="IPR000073">
    <property type="entry name" value="AB_hydrolase_1"/>
</dbReference>
<dbReference type="Pfam" id="PF00561">
    <property type="entry name" value="Abhydrolase_1"/>
    <property type="match status" value="1"/>
</dbReference>
<accession>A0ABQ2Z107</accession>
<evidence type="ECO:0000259" key="3">
    <source>
        <dbReference type="Pfam" id="PF00561"/>
    </source>
</evidence>
<protein>
    <submittedName>
        <fullName evidence="4">Alpha/beta hydrolase</fullName>
    </submittedName>
</protein>
<feature type="region of interest" description="Disordered" evidence="2">
    <location>
        <begin position="1"/>
        <end position="20"/>
    </location>
</feature>
<evidence type="ECO:0000256" key="2">
    <source>
        <dbReference type="SAM" id="MobiDB-lite"/>
    </source>
</evidence>
<dbReference type="PRINTS" id="PR00111">
    <property type="entry name" value="ABHYDROLASE"/>
</dbReference>
<gene>
    <name evidence="4" type="ORF">GCM10010324_51020</name>
</gene>
<dbReference type="GO" id="GO:0016787">
    <property type="term" value="F:hydrolase activity"/>
    <property type="evidence" value="ECO:0007669"/>
    <property type="project" value="UniProtKB-KW"/>
</dbReference>
<proteinExistence type="predicted"/>
<organism evidence="4 5">
    <name type="scientific">Streptomyces hiroshimensis</name>
    <dbReference type="NCBI Taxonomy" id="66424"/>
    <lineage>
        <taxon>Bacteria</taxon>
        <taxon>Bacillati</taxon>
        <taxon>Actinomycetota</taxon>
        <taxon>Actinomycetes</taxon>
        <taxon>Kitasatosporales</taxon>
        <taxon>Streptomycetaceae</taxon>
        <taxon>Streptomyces</taxon>
    </lineage>
</organism>
<dbReference type="InterPro" id="IPR050266">
    <property type="entry name" value="AB_hydrolase_sf"/>
</dbReference>
<comment type="caution">
    <text evidence="4">The sequence shown here is derived from an EMBL/GenBank/DDBJ whole genome shotgun (WGS) entry which is preliminary data.</text>
</comment>
<dbReference type="PANTHER" id="PTHR43798:SF31">
    <property type="entry name" value="AB HYDROLASE SUPERFAMILY PROTEIN YCLE"/>
    <property type="match status" value="1"/>
</dbReference>
<evidence type="ECO:0000256" key="1">
    <source>
        <dbReference type="ARBA" id="ARBA00022801"/>
    </source>
</evidence>
<dbReference type="Gene3D" id="3.40.50.1820">
    <property type="entry name" value="alpha/beta hydrolase"/>
    <property type="match status" value="1"/>
</dbReference>
<dbReference type="Proteomes" id="UP000659223">
    <property type="component" value="Unassembled WGS sequence"/>
</dbReference>
<dbReference type="EMBL" id="BMUT01000011">
    <property type="protein sequence ID" value="GGX98419.1"/>
    <property type="molecule type" value="Genomic_DNA"/>
</dbReference>
<dbReference type="PANTHER" id="PTHR43798">
    <property type="entry name" value="MONOACYLGLYCEROL LIPASE"/>
    <property type="match status" value="1"/>
</dbReference>
<dbReference type="SUPFAM" id="SSF53474">
    <property type="entry name" value="alpha/beta-Hydrolases"/>
    <property type="match status" value="1"/>
</dbReference>
<keyword evidence="1 4" id="KW-0378">Hydrolase</keyword>
<sequence>METTVRVKGGEVWADDSGEGPAGGGVPLVLLHSGVGDSRIWDPVLPRLAERHRVIRYDVRGYGRSPAATVKYSLMEDLVAVLDHFGLDRAALVGSSMGGATAVSLALADPGRVAALALLVPGVTGYDELGSPRVMAEIERLAGAGDMDGLVALCRRTWGAAGSGDDAEAVARIRAALPAWFSNHPYHVPDAPAFGRLGELDVPCLLALGEQDQPEVVRCNEEMAARIPGCRLVRLPGSDHLPTLREPETVAGLVLEVCAG</sequence>
<dbReference type="RefSeq" id="WP_190024067.1">
    <property type="nucleotide sequence ID" value="NZ_BMUT01000011.1"/>
</dbReference>
<keyword evidence="5" id="KW-1185">Reference proteome</keyword>
<evidence type="ECO:0000313" key="4">
    <source>
        <dbReference type="EMBL" id="GGX98419.1"/>
    </source>
</evidence>
<dbReference type="InterPro" id="IPR029058">
    <property type="entry name" value="AB_hydrolase_fold"/>
</dbReference>
<evidence type="ECO:0000313" key="5">
    <source>
        <dbReference type="Proteomes" id="UP000659223"/>
    </source>
</evidence>